<protein>
    <submittedName>
        <fullName evidence="2">Uncharacterized protein</fullName>
    </submittedName>
</protein>
<gene>
    <name evidence="2" type="ORF">FA15DRAFT_704559</name>
</gene>
<feature type="region of interest" description="Disordered" evidence="1">
    <location>
        <begin position="1"/>
        <end position="30"/>
    </location>
</feature>
<evidence type="ECO:0000313" key="2">
    <source>
        <dbReference type="EMBL" id="TFK24458.1"/>
    </source>
</evidence>
<dbReference type="Proteomes" id="UP000307440">
    <property type="component" value="Unassembled WGS sequence"/>
</dbReference>
<keyword evidence="3" id="KW-1185">Reference proteome</keyword>
<organism evidence="2 3">
    <name type="scientific">Coprinopsis marcescibilis</name>
    <name type="common">Agaric fungus</name>
    <name type="synonym">Psathyrella marcescibilis</name>
    <dbReference type="NCBI Taxonomy" id="230819"/>
    <lineage>
        <taxon>Eukaryota</taxon>
        <taxon>Fungi</taxon>
        <taxon>Dikarya</taxon>
        <taxon>Basidiomycota</taxon>
        <taxon>Agaricomycotina</taxon>
        <taxon>Agaricomycetes</taxon>
        <taxon>Agaricomycetidae</taxon>
        <taxon>Agaricales</taxon>
        <taxon>Agaricineae</taxon>
        <taxon>Psathyrellaceae</taxon>
        <taxon>Coprinopsis</taxon>
    </lineage>
</organism>
<dbReference type="EMBL" id="ML210200">
    <property type="protein sequence ID" value="TFK24458.1"/>
    <property type="molecule type" value="Genomic_DNA"/>
</dbReference>
<reference evidence="2 3" key="1">
    <citation type="journal article" date="2019" name="Nat. Ecol. Evol.">
        <title>Megaphylogeny resolves global patterns of mushroom evolution.</title>
        <authorList>
            <person name="Varga T."/>
            <person name="Krizsan K."/>
            <person name="Foldi C."/>
            <person name="Dima B."/>
            <person name="Sanchez-Garcia M."/>
            <person name="Sanchez-Ramirez S."/>
            <person name="Szollosi G.J."/>
            <person name="Szarkandi J.G."/>
            <person name="Papp V."/>
            <person name="Albert L."/>
            <person name="Andreopoulos W."/>
            <person name="Angelini C."/>
            <person name="Antonin V."/>
            <person name="Barry K.W."/>
            <person name="Bougher N.L."/>
            <person name="Buchanan P."/>
            <person name="Buyck B."/>
            <person name="Bense V."/>
            <person name="Catcheside P."/>
            <person name="Chovatia M."/>
            <person name="Cooper J."/>
            <person name="Damon W."/>
            <person name="Desjardin D."/>
            <person name="Finy P."/>
            <person name="Geml J."/>
            <person name="Haridas S."/>
            <person name="Hughes K."/>
            <person name="Justo A."/>
            <person name="Karasinski D."/>
            <person name="Kautmanova I."/>
            <person name="Kiss B."/>
            <person name="Kocsube S."/>
            <person name="Kotiranta H."/>
            <person name="LaButti K.M."/>
            <person name="Lechner B.E."/>
            <person name="Liimatainen K."/>
            <person name="Lipzen A."/>
            <person name="Lukacs Z."/>
            <person name="Mihaltcheva S."/>
            <person name="Morgado L.N."/>
            <person name="Niskanen T."/>
            <person name="Noordeloos M.E."/>
            <person name="Ohm R.A."/>
            <person name="Ortiz-Santana B."/>
            <person name="Ovrebo C."/>
            <person name="Racz N."/>
            <person name="Riley R."/>
            <person name="Savchenko A."/>
            <person name="Shiryaev A."/>
            <person name="Soop K."/>
            <person name="Spirin V."/>
            <person name="Szebenyi C."/>
            <person name="Tomsovsky M."/>
            <person name="Tulloss R.E."/>
            <person name="Uehling J."/>
            <person name="Grigoriev I.V."/>
            <person name="Vagvolgyi C."/>
            <person name="Papp T."/>
            <person name="Martin F.M."/>
            <person name="Miettinen O."/>
            <person name="Hibbett D.S."/>
            <person name="Nagy L.G."/>
        </authorList>
    </citation>
    <scope>NUCLEOTIDE SEQUENCE [LARGE SCALE GENOMIC DNA]</scope>
    <source>
        <strain evidence="2 3">CBS 121175</strain>
    </source>
</reference>
<dbReference type="AlphaFoldDB" id="A0A5C3L879"/>
<proteinExistence type="predicted"/>
<feature type="region of interest" description="Disordered" evidence="1">
    <location>
        <begin position="129"/>
        <end position="186"/>
    </location>
</feature>
<sequence length="244" mass="26610">MNPSYLWETSSDSQASQPPDHPTSSAMWHSNGGLVLDPRRGECGLGANCPEPTSIQRTTAAPDPAHRRKFNSEMHKGQVSRTVCAEVRASVLPVLLPRTRLPGMYRAQTQGGKASLSMAVAKYRHIPESTSHTSASNSHFHPTRSTSPPIPTVRTAMPRHVSPSRVESPPKTTATSERDAHGHVHANPGFHIPTFGSRYRHYPFLLKQYSEGCPRIPVQPLEQPQQTGGPVHAAKPAYHCNASA</sequence>
<name>A0A5C3L879_COPMA</name>
<evidence type="ECO:0000256" key="1">
    <source>
        <dbReference type="SAM" id="MobiDB-lite"/>
    </source>
</evidence>
<feature type="compositionally biased region" description="Polar residues" evidence="1">
    <location>
        <begin position="1"/>
        <end position="28"/>
    </location>
</feature>
<feature type="compositionally biased region" description="Polar residues" evidence="1">
    <location>
        <begin position="129"/>
        <end position="147"/>
    </location>
</feature>
<accession>A0A5C3L879</accession>
<evidence type="ECO:0000313" key="3">
    <source>
        <dbReference type="Proteomes" id="UP000307440"/>
    </source>
</evidence>